<dbReference type="Proteomes" id="UP000319980">
    <property type="component" value="Unassembled WGS sequence"/>
</dbReference>
<protein>
    <submittedName>
        <fullName evidence="2">DUF1801 domain-containing protein</fullName>
    </submittedName>
</protein>
<reference evidence="2 3" key="1">
    <citation type="journal article" date="2008" name="Int. J. Syst. Evol. Microbiol.">
        <title>Luteimonas marina sp. nov., isolated from seawater.</title>
        <authorList>
            <person name="Baik K.S."/>
            <person name="Park S.C."/>
            <person name="Kim M.S."/>
            <person name="Kim E.M."/>
            <person name="Park C."/>
            <person name="Chun J."/>
            <person name="Seong C.N."/>
        </authorList>
    </citation>
    <scope>NUCLEOTIDE SEQUENCE [LARGE SCALE GENOMIC DNA]</scope>
    <source>
        <strain evidence="2 3">FR1330</strain>
    </source>
</reference>
<gene>
    <name evidence="2" type="ORF">FQY83_12750</name>
</gene>
<evidence type="ECO:0000313" key="3">
    <source>
        <dbReference type="Proteomes" id="UP000319980"/>
    </source>
</evidence>
<dbReference type="Pfam" id="PF08818">
    <property type="entry name" value="DUF1801"/>
    <property type="match status" value="1"/>
</dbReference>
<dbReference type="InterPro" id="IPR014922">
    <property type="entry name" value="YdhG-like"/>
</dbReference>
<dbReference type="RefSeq" id="WP_146388337.1">
    <property type="nucleotide sequence ID" value="NZ_VOHK01000005.1"/>
</dbReference>
<accession>A0A5C5TYF7</accession>
<keyword evidence="3" id="KW-1185">Reference proteome</keyword>
<proteinExistence type="predicted"/>
<dbReference type="OrthoDB" id="5951444at2"/>
<comment type="caution">
    <text evidence="2">The sequence shown here is derived from an EMBL/GenBank/DDBJ whole genome shotgun (WGS) entry which is preliminary data.</text>
</comment>
<name>A0A5C5TYF7_9GAMM</name>
<evidence type="ECO:0000313" key="2">
    <source>
        <dbReference type="EMBL" id="TWT19221.1"/>
    </source>
</evidence>
<organism evidence="2 3">
    <name type="scientific">Luteimonas marina</name>
    <dbReference type="NCBI Taxonomy" id="488485"/>
    <lineage>
        <taxon>Bacteria</taxon>
        <taxon>Pseudomonadati</taxon>
        <taxon>Pseudomonadota</taxon>
        <taxon>Gammaproteobacteria</taxon>
        <taxon>Lysobacterales</taxon>
        <taxon>Lysobacteraceae</taxon>
        <taxon>Luteimonas</taxon>
    </lineage>
</organism>
<dbReference type="SUPFAM" id="SSF159888">
    <property type="entry name" value="YdhG-like"/>
    <property type="match status" value="1"/>
</dbReference>
<dbReference type="EMBL" id="VOHK01000005">
    <property type="protein sequence ID" value="TWT19221.1"/>
    <property type="molecule type" value="Genomic_DNA"/>
</dbReference>
<dbReference type="AlphaFoldDB" id="A0A5C5TYF7"/>
<feature type="domain" description="YdhG-like" evidence="1">
    <location>
        <begin position="26"/>
        <end position="128"/>
    </location>
</feature>
<sequence length="140" mass="15478">MAKEAKTKPEATRVADFLAAVPDAQRRADAEAVLRMMQAVTGCEPVMWGSAIVGFDRYRYRYDSGHGGEWPIVGFSPRKQALVLYIMPGFGGHEALLARLGKHTTGKSCLYVKRLSDIDAGVLEELVRGSVAEMRRRHPC</sequence>
<evidence type="ECO:0000259" key="1">
    <source>
        <dbReference type="Pfam" id="PF08818"/>
    </source>
</evidence>